<reference evidence="1 2" key="1">
    <citation type="submission" date="2016-04" db="EMBL/GenBank/DDBJ databases">
        <title>Deep-sea bacteria in the southern Pacific.</title>
        <authorList>
            <person name="Tang K."/>
        </authorList>
    </citation>
    <scope>NUCLEOTIDE SEQUENCE [LARGE SCALE GENOMIC DNA]</scope>
    <source>
        <strain evidence="1 2">JLT2014</strain>
    </source>
</reference>
<gene>
    <name evidence="1" type="ORF">Ga0080574_TMP4250</name>
</gene>
<protein>
    <submittedName>
        <fullName evidence="1">Uncharacterized protein</fullName>
    </submittedName>
</protein>
<proteinExistence type="predicted"/>
<name>A0A1P8UYW0_9RHOB</name>
<dbReference type="EMBL" id="CP015093">
    <property type="protein sequence ID" value="APZ54584.1"/>
    <property type="molecule type" value="Genomic_DNA"/>
</dbReference>
<evidence type="ECO:0000313" key="2">
    <source>
        <dbReference type="Proteomes" id="UP000187059"/>
    </source>
</evidence>
<dbReference type="STRING" id="1250539.Ga0080574_TMP4250"/>
<dbReference type="AlphaFoldDB" id="A0A1P8UYW0"/>
<sequence length="66" mass="6930">MPGLGVAPDEALALVAEFAALSETGVAEAHVAGYRLLYRGLIDGDSQSSDLFTRIATRCDALLPRP</sequence>
<keyword evidence="2" id="KW-1185">Reference proteome</keyword>
<dbReference type="KEGG" id="paby:Ga0080574_TMP4250"/>
<dbReference type="Proteomes" id="UP000187059">
    <property type="component" value="Chromosome"/>
</dbReference>
<evidence type="ECO:0000313" key="1">
    <source>
        <dbReference type="EMBL" id="APZ54584.1"/>
    </source>
</evidence>
<organism evidence="1 2">
    <name type="scientific">Salipiger abyssi</name>
    <dbReference type="NCBI Taxonomy" id="1250539"/>
    <lineage>
        <taxon>Bacteria</taxon>
        <taxon>Pseudomonadati</taxon>
        <taxon>Pseudomonadota</taxon>
        <taxon>Alphaproteobacteria</taxon>
        <taxon>Rhodobacterales</taxon>
        <taxon>Roseobacteraceae</taxon>
        <taxon>Salipiger</taxon>
    </lineage>
</organism>
<accession>A0A1P8UYW0</accession>